<accession>A0A150N8B5</accession>
<proteinExistence type="predicted"/>
<dbReference type="Proteomes" id="UP000075324">
    <property type="component" value="Unassembled WGS sequence"/>
</dbReference>
<dbReference type="PATRIC" id="fig|153151.4.peg.3011"/>
<evidence type="ECO:0000313" key="2">
    <source>
        <dbReference type="Proteomes" id="UP000075324"/>
    </source>
</evidence>
<dbReference type="AlphaFoldDB" id="A0A150N8B5"/>
<protein>
    <submittedName>
        <fullName evidence="1">Uncharacterized protein</fullName>
    </submittedName>
</protein>
<reference evidence="1 2" key="1">
    <citation type="submission" date="2016-01" db="EMBL/GenBank/DDBJ databases">
        <title>Draft Genome Sequences of Seven Thermophilic Sporeformers Isolated from Foods.</title>
        <authorList>
            <person name="Berendsen E.M."/>
            <person name="Wells-Bennik M.H."/>
            <person name="Krawcyk A.O."/>
            <person name="De Jong A."/>
            <person name="Holsappel S."/>
            <person name="Eijlander R.T."/>
            <person name="Kuipers O.P."/>
        </authorList>
    </citation>
    <scope>NUCLEOTIDE SEQUENCE [LARGE SCALE GENOMIC DNA]</scope>
    <source>
        <strain evidence="1 2">B4110</strain>
    </source>
</reference>
<sequence length="39" mass="4245">MYEEINTLGILYLQASEKISLFIGQASASTKTVGLNVQI</sequence>
<evidence type="ECO:0000313" key="1">
    <source>
        <dbReference type="EMBL" id="KYD32953.1"/>
    </source>
</evidence>
<gene>
    <name evidence="1" type="ORF">B4110_2758</name>
</gene>
<comment type="caution">
    <text evidence="1">The sequence shown here is derived from an EMBL/GenBank/DDBJ whole genome shotgun (WGS) entry which is preliminary data.</text>
</comment>
<organism evidence="1 2">
    <name type="scientific">Parageobacillus toebii</name>
    <dbReference type="NCBI Taxonomy" id="153151"/>
    <lineage>
        <taxon>Bacteria</taxon>
        <taxon>Bacillati</taxon>
        <taxon>Bacillota</taxon>
        <taxon>Bacilli</taxon>
        <taxon>Bacillales</taxon>
        <taxon>Anoxybacillaceae</taxon>
        <taxon>Parageobacillus</taxon>
    </lineage>
</organism>
<name>A0A150N8B5_9BACL</name>
<dbReference type="EMBL" id="LQYW01000005">
    <property type="protein sequence ID" value="KYD32953.1"/>
    <property type="molecule type" value="Genomic_DNA"/>
</dbReference>